<dbReference type="NCBIfam" id="TIGR01414">
    <property type="entry name" value="autotrans_barl"/>
    <property type="match status" value="1"/>
</dbReference>
<sequence length="1056" mass="109421">MNNQSLRMERARASNFKYLCSVGFLAALVYGGTGSALAGQISVTDGTTITQNGGTFSNVAGTPLGAALYAANAGSLIKGTDLIIDADTFTTMATVRVVNGGVINLFGNTVIKGRGLHASGATSAISMEGGSITVNMNAVEVTSNANVTLKNVTIVDTIGTVGAIQVSNNSNLNITGGSITTQNTSRGINIYSGSTAYVDGTTITTSGSNASAIVNMQSGKSAIVTLDARNFTFNTFGSGSYGLDANSYGTSVLQNGSIHTRGQNANGIWAVGKSGVADAVQVTGDRLTIETEGTNAHGVLAQINGSVKLTNTDITVKSAFGVYADQIANITMDTGTIRLNGSGGSAVMTSMANSFVNLNNVTVSSDSYNVTGYNSYSRSVITVTNGSLTLTGSGNKGIFAQSQGTVNIENTNMQITGDGSVGMVFYGVTAPNNVTVTGGSLYVPKGLGIYAVGGTDTATLTNTSVTGDVLVGAEAYVSGATEAGSKLQINASGTKLSGAAYVDELSSSNLVLNSGSEWMLTDASVVDVPQSEVSTLTVNDSTIGFAAPANDRYQTLVIGAGVVDSSVTAVYTANNATLRLNTLLNEGGALSNQFTDRLLVNGDVAGMTTVVVNPVVGSRGGATSLDGNNQAAEGISIIQVSGNSTADSFKLHGGYVTALGTPYQYSLYAYGPGSVNGSADERQRLVSGTNPFWDYRLQSVYVEPVDPIDPVNPVDPGNPDKSGGGNTGGPSITTPKVRAVAPQVANYLIGPTALFHAGLQDIGNLHKRLGEIRDDRVTGRTGGKGEFFMRAYGGVYDYKSNRNAYSYGYDANIDYAAVQLGGSLYAFESKNSVTRFGVAASIGSLSFDPKNVRGTTSTKLDTWSVSAYGTYLHDSGWYVDGILSYGAFDGNVSTTYRGNTASLSGTSFSASLETGYPFQLGNGLVLEPQAQVIYQRLMFDRKFDTDMFTVSLGTLDQVTARVGARLSKTFAQPEQDRLITVYAKANVLHTFGSNNKVFLGDTFRIGDFGTSIEGGVGINATLSKNVSLYGEVSYQHRIGKSGVSGVSATGGLRYAF</sequence>
<dbReference type="InterPro" id="IPR036709">
    <property type="entry name" value="Autotransporte_beta_dom_sf"/>
</dbReference>
<dbReference type="InterPro" id="IPR003991">
    <property type="entry name" value="Pertactin_virulence_factor"/>
</dbReference>
<proteinExistence type="predicted"/>
<dbReference type="InterPro" id="IPR011050">
    <property type="entry name" value="Pectin_lyase_fold/virulence"/>
</dbReference>
<dbReference type="InterPro" id="IPR006315">
    <property type="entry name" value="OM_autotransptr_brl_dom"/>
</dbReference>
<feature type="domain" description="Autotransporter" evidence="2">
    <location>
        <begin position="780"/>
        <end position="1056"/>
    </location>
</feature>
<feature type="region of interest" description="Disordered" evidence="1">
    <location>
        <begin position="706"/>
        <end position="733"/>
    </location>
</feature>
<dbReference type="InterPro" id="IPR005546">
    <property type="entry name" value="Autotransporte_beta"/>
</dbReference>
<feature type="compositionally biased region" description="Low complexity" evidence="1">
    <location>
        <begin position="706"/>
        <end position="720"/>
    </location>
</feature>
<dbReference type="Pfam" id="PF03797">
    <property type="entry name" value="Autotransporter"/>
    <property type="match status" value="1"/>
</dbReference>
<protein>
    <submittedName>
        <fullName evidence="3">Autotransporter outer membrane beta-barrel domain-containing protein</fullName>
    </submittedName>
</protein>
<dbReference type="EMBL" id="JBBYXI010000002">
    <property type="protein sequence ID" value="MEN3930494.1"/>
    <property type="molecule type" value="Genomic_DNA"/>
</dbReference>
<dbReference type="SUPFAM" id="SSF103515">
    <property type="entry name" value="Autotransporter"/>
    <property type="match status" value="1"/>
</dbReference>
<name>A0ABV0BHV9_9HYPH</name>
<reference evidence="3 4" key="1">
    <citation type="submission" date="2024-04" db="EMBL/GenBank/DDBJ databases">
        <title>A novel species isolated from cricket.</title>
        <authorList>
            <person name="Wang H.-C."/>
        </authorList>
    </citation>
    <scope>NUCLEOTIDE SEQUENCE [LARGE SCALE GENOMIC DNA]</scope>
    <source>
        <strain evidence="3 4">WL0021</strain>
    </source>
</reference>
<dbReference type="Pfam" id="PF18883">
    <property type="entry name" value="AC_1"/>
    <property type="match status" value="1"/>
</dbReference>
<dbReference type="Gene3D" id="2.40.128.130">
    <property type="entry name" value="Autotransporter beta-domain"/>
    <property type="match status" value="1"/>
</dbReference>
<organism evidence="3 4">
    <name type="scientific">Hohaiivirga grylli</name>
    <dbReference type="NCBI Taxonomy" id="3133970"/>
    <lineage>
        <taxon>Bacteria</taxon>
        <taxon>Pseudomonadati</taxon>
        <taxon>Pseudomonadota</taxon>
        <taxon>Alphaproteobacteria</taxon>
        <taxon>Hyphomicrobiales</taxon>
        <taxon>Methylobacteriaceae</taxon>
        <taxon>Hohaiivirga</taxon>
    </lineage>
</organism>
<dbReference type="Gene3D" id="2.160.20.20">
    <property type="match status" value="1"/>
</dbReference>
<dbReference type="Proteomes" id="UP001418637">
    <property type="component" value="Unassembled WGS sequence"/>
</dbReference>
<comment type="caution">
    <text evidence="3">The sequence shown here is derived from an EMBL/GenBank/DDBJ whole genome shotgun (WGS) entry which is preliminary data.</text>
</comment>
<dbReference type="PRINTS" id="PR01484">
    <property type="entry name" value="PRTACTNFAMLY"/>
</dbReference>
<dbReference type="PROSITE" id="PS51208">
    <property type="entry name" value="AUTOTRANSPORTER"/>
    <property type="match status" value="1"/>
</dbReference>
<keyword evidence="4" id="KW-1185">Reference proteome</keyword>
<evidence type="ECO:0000313" key="4">
    <source>
        <dbReference type="Proteomes" id="UP001418637"/>
    </source>
</evidence>
<dbReference type="InterPro" id="IPR043990">
    <property type="entry name" value="AC_1"/>
</dbReference>
<dbReference type="InterPro" id="IPR012332">
    <property type="entry name" value="Autotransporter_pectin_lyase_C"/>
</dbReference>
<dbReference type="SUPFAM" id="SSF51126">
    <property type="entry name" value="Pectin lyase-like"/>
    <property type="match status" value="1"/>
</dbReference>
<evidence type="ECO:0000256" key="1">
    <source>
        <dbReference type="SAM" id="MobiDB-lite"/>
    </source>
</evidence>
<accession>A0ABV0BHV9</accession>
<evidence type="ECO:0000259" key="2">
    <source>
        <dbReference type="PROSITE" id="PS51208"/>
    </source>
</evidence>
<gene>
    <name evidence="3" type="ORF">WJT86_05370</name>
</gene>
<evidence type="ECO:0000313" key="3">
    <source>
        <dbReference type="EMBL" id="MEN3930494.1"/>
    </source>
</evidence>
<dbReference type="RefSeq" id="WP_346336500.1">
    <property type="nucleotide sequence ID" value="NZ_JBBYXI010000002.1"/>
</dbReference>
<dbReference type="SMART" id="SM00869">
    <property type="entry name" value="Autotransporter"/>
    <property type="match status" value="1"/>
</dbReference>